<gene>
    <name evidence="2" type="ORF">Fcan01_11413</name>
</gene>
<dbReference type="Proteomes" id="UP000198287">
    <property type="component" value="Unassembled WGS sequence"/>
</dbReference>
<evidence type="ECO:0000313" key="3">
    <source>
        <dbReference type="Proteomes" id="UP000198287"/>
    </source>
</evidence>
<name>A0A226E772_FOLCA</name>
<protein>
    <submittedName>
        <fullName evidence="2">Uncharacterized protein</fullName>
    </submittedName>
</protein>
<dbReference type="EMBL" id="LNIX01000005">
    <property type="protein sequence ID" value="OXA53442.1"/>
    <property type="molecule type" value="Genomic_DNA"/>
</dbReference>
<evidence type="ECO:0000256" key="1">
    <source>
        <dbReference type="SAM" id="SignalP"/>
    </source>
</evidence>
<comment type="caution">
    <text evidence="2">The sequence shown here is derived from an EMBL/GenBank/DDBJ whole genome shotgun (WGS) entry which is preliminary data.</text>
</comment>
<keyword evidence="3" id="KW-1185">Reference proteome</keyword>
<accession>A0A226E772</accession>
<evidence type="ECO:0000313" key="2">
    <source>
        <dbReference type="EMBL" id="OXA53442.1"/>
    </source>
</evidence>
<reference evidence="2 3" key="1">
    <citation type="submission" date="2015-12" db="EMBL/GenBank/DDBJ databases">
        <title>The genome of Folsomia candida.</title>
        <authorList>
            <person name="Faddeeva A."/>
            <person name="Derks M.F."/>
            <person name="Anvar Y."/>
            <person name="Smit S."/>
            <person name="Van Straalen N."/>
            <person name="Roelofs D."/>
        </authorList>
    </citation>
    <scope>NUCLEOTIDE SEQUENCE [LARGE SCALE GENOMIC DNA]</scope>
    <source>
        <strain evidence="2 3">VU population</strain>
        <tissue evidence="2">Whole body</tissue>
    </source>
</reference>
<organism evidence="2 3">
    <name type="scientific">Folsomia candida</name>
    <name type="common">Springtail</name>
    <dbReference type="NCBI Taxonomy" id="158441"/>
    <lineage>
        <taxon>Eukaryota</taxon>
        <taxon>Metazoa</taxon>
        <taxon>Ecdysozoa</taxon>
        <taxon>Arthropoda</taxon>
        <taxon>Hexapoda</taxon>
        <taxon>Collembola</taxon>
        <taxon>Entomobryomorpha</taxon>
        <taxon>Isotomoidea</taxon>
        <taxon>Isotomidae</taxon>
        <taxon>Proisotominae</taxon>
        <taxon>Folsomia</taxon>
    </lineage>
</organism>
<feature type="chain" id="PRO_5012466167" evidence="1">
    <location>
        <begin position="21"/>
        <end position="561"/>
    </location>
</feature>
<sequence>MGNLHYFPLTIIVSLGAVLGIRLAQEPFQKDEWSDVFLRLDKTGEILESSQYFRSRLIVQRGRVACQSATLLRDGFELERYKIGDHDWEIVSNIELNLNQHSIAMLRVVDGPISYHYLGILFNISGTMAAIFKESELQDVQVTRYEHKGQQNTQFAFLGDDINWNSTSVAKVEMVETFKGGENFTIIYSDHPVPPGLWRASSLPASSIPPPDTRCILINVAKFDSLYFDIESIDLVKIDAFVVICDEGWFSKSNRNASHNFCLEINPLHEQKRRTGQTPYHKRKPDTVVSFKYLNLRPVASHNLGHVASWPVFCNDWIRLWKYDGKKKFLGFSSEVKILEGRSVVLVSYFEKFPTAGSGSVVTQAKIQPPHVVWETCSMLHEWAYVPENMPWYNYFIAAKSPLPYIGASCIANDVVIVNYADHGVCIDATVVDCADLFGSSFQNLTFDPEEPRRSYFCAELQAPNKTIAAKEILRFGNPHEIKGNWMSWTMPGLYDLYCPATWISDHQAGGKKPRMNLVGESRYRKIVGGMPIVVFAYLFGDETHRCMGDCLELATKRINH</sequence>
<keyword evidence="1" id="KW-0732">Signal</keyword>
<dbReference type="AlphaFoldDB" id="A0A226E772"/>
<feature type="signal peptide" evidence="1">
    <location>
        <begin position="1"/>
        <end position="20"/>
    </location>
</feature>
<proteinExistence type="predicted"/>